<accession>A0ABN9Q031</accession>
<dbReference type="Gene3D" id="3.30.70.330">
    <property type="match status" value="1"/>
</dbReference>
<evidence type="ECO:0000259" key="6">
    <source>
        <dbReference type="PROSITE" id="PS51767"/>
    </source>
</evidence>
<dbReference type="Gene3D" id="2.40.70.10">
    <property type="entry name" value="Acid Proteases"/>
    <property type="match status" value="2"/>
</dbReference>
<dbReference type="PANTHER" id="PTHR47966">
    <property type="entry name" value="BETA-SITE APP-CLEAVING ENZYME, ISOFORM A-RELATED"/>
    <property type="match status" value="1"/>
</dbReference>
<evidence type="ECO:0000256" key="2">
    <source>
        <dbReference type="ARBA" id="ARBA00022670"/>
    </source>
</evidence>
<protein>
    <recommendedName>
        <fullName evidence="6">Peptidase A1 domain-containing protein</fullName>
    </recommendedName>
</protein>
<feature type="region of interest" description="Disordered" evidence="5">
    <location>
        <begin position="314"/>
        <end position="339"/>
    </location>
</feature>
<dbReference type="InterPro" id="IPR021109">
    <property type="entry name" value="Peptidase_aspartic_dom_sf"/>
</dbReference>
<dbReference type="SUPFAM" id="SSF54928">
    <property type="entry name" value="RNA-binding domain, RBD"/>
    <property type="match status" value="1"/>
</dbReference>
<evidence type="ECO:0000256" key="1">
    <source>
        <dbReference type="ARBA" id="ARBA00007447"/>
    </source>
</evidence>
<comment type="similarity">
    <text evidence="1">Belongs to the peptidase A1 family.</text>
</comment>
<evidence type="ECO:0000256" key="5">
    <source>
        <dbReference type="SAM" id="MobiDB-lite"/>
    </source>
</evidence>
<evidence type="ECO:0000256" key="4">
    <source>
        <dbReference type="ARBA" id="ARBA00022801"/>
    </source>
</evidence>
<keyword evidence="8" id="KW-1185">Reference proteome</keyword>
<dbReference type="EMBL" id="CAUYUJ010002058">
    <property type="protein sequence ID" value="CAK0798965.1"/>
    <property type="molecule type" value="Genomic_DNA"/>
</dbReference>
<dbReference type="Pfam" id="PF00026">
    <property type="entry name" value="Asp"/>
    <property type="match status" value="1"/>
</dbReference>
<feature type="domain" description="Peptidase A1" evidence="6">
    <location>
        <begin position="1"/>
        <end position="285"/>
    </location>
</feature>
<proteinExistence type="inferred from homology"/>
<feature type="compositionally biased region" description="Pro residues" evidence="5">
    <location>
        <begin position="321"/>
        <end position="333"/>
    </location>
</feature>
<keyword evidence="4" id="KW-0378">Hydrolase</keyword>
<sequence length="415" mass="43060">MSSQCEPCEALPGVATYDSASSSTFADGGGGARVHEYGSGPVLARQDVETACIGGEGDEVSLCAQRVPFWQVLDHNLSVWEGDVTAFSAIVGLGHPRSLEDVQAAGASSDSLLERLGVERFGVCLQPGPGAPGWLDVSPPLGPHFTEVPVVGTAYWAVTLTGIALGDVGADLCSPSCGALVDTGFSLIGAPAAAIAALSPVLGSIAEDCSNLLELPTLQFRLGGALFELPPSAYVLEPRHLGVCAPAFMEVDMVSQFGPAWIFGLPFFRRYYTVFDRTGPRLHVAHAGLGCRPAPHYLATAGVLRAGAARNRSAPRRWRLPAPPPGARAPPWPRATGGPCGERDCKAAITLKLRSEAPPLSGPPGSGFLRLRGLPFSATAGEVAEVFQEYGVTADQVALGFEGSTGRPSGEALPP</sequence>
<dbReference type="InterPro" id="IPR035979">
    <property type="entry name" value="RBD_domain_sf"/>
</dbReference>
<dbReference type="PROSITE" id="PS51767">
    <property type="entry name" value="PEPTIDASE_A1"/>
    <property type="match status" value="1"/>
</dbReference>
<evidence type="ECO:0000256" key="3">
    <source>
        <dbReference type="ARBA" id="ARBA00022750"/>
    </source>
</evidence>
<keyword evidence="2" id="KW-0645">Protease</keyword>
<dbReference type="InterPro" id="IPR033121">
    <property type="entry name" value="PEPTIDASE_A1"/>
</dbReference>
<comment type="caution">
    <text evidence="7">The sequence shown here is derived from an EMBL/GenBank/DDBJ whole genome shotgun (WGS) entry which is preliminary data.</text>
</comment>
<dbReference type="InterPro" id="IPR012677">
    <property type="entry name" value="Nucleotide-bd_a/b_plait_sf"/>
</dbReference>
<gene>
    <name evidence="7" type="ORF">PCOR1329_LOCUS7583</name>
</gene>
<name>A0ABN9Q031_9DINO</name>
<dbReference type="InterPro" id="IPR001461">
    <property type="entry name" value="Aspartic_peptidase_A1"/>
</dbReference>
<evidence type="ECO:0000313" key="8">
    <source>
        <dbReference type="Proteomes" id="UP001189429"/>
    </source>
</evidence>
<keyword evidence="3" id="KW-0064">Aspartyl protease</keyword>
<dbReference type="SUPFAM" id="SSF50630">
    <property type="entry name" value="Acid proteases"/>
    <property type="match status" value="1"/>
</dbReference>
<dbReference type="Proteomes" id="UP001189429">
    <property type="component" value="Unassembled WGS sequence"/>
</dbReference>
<dbReference type="PANTHER" id="PTHR47966:SF51">
    <property type="entry name" value="BETA-SITE APP-CLEAVING ENZYME, ISOFORM A-RELATED"/>
    <property type="match status" value="1"/>
</dbReference>
<reference evidence="7" key="1">
    <citation type="submission" date="2023-10" db="EMBL/GenBank/DDBJ databases">
        <authorList>
            <person name="Chen Y."/>
            <person name="Shah S."/>
            <person name="Dougan E. K."/>
            <person name="Thang M."/>
            <person name="Chan C."/>
        </authorList>
    </citation>
    <scope>NUCLEOTIDE SEQUENCE [LARGE SCALE GENOMIC DNA]</scope>
</reference>
<organism evidence="7 8">
    <name type="scientific">Prorocentrum cordatum</name>
    <dbReference type="NCBI Taxonomy" id="2364126"/>
    <lineage>
        <taxon>Eukaryota</taxon>
        <taxon>Sar</taxon>
        <taxon>Alveolata</taxon>
        <taxon>Dinophyceae</taxon>
        <taxon>Prorocentrales</taxon>
        <taxon>Prorocentraceae</taxon>
        <taxon>Prorocentrum</taxon>
    </lineage>
</organism>
<evidence type="ECO:0000313" key="7">
    <source>
        <dbReference type="EMBL" id="CAK0798965.1"/>
    </source>
</evidence>
<dbReference type="PRINTS" id="PR00792">
    <property type="entry name" value="PEPSIN"/>
</dbReference>